<sequence length="75" mass="8771">MERIIELEKVIIELREKERSSFVRINEKNTYKSADFVDESESKIKEAFIAYLKAKGLASDYEIDTYLIPLVPTKN</sequence>
<accession>A0A931HUM6</accession>
<dbReference type="EMBL" id="JADZSC010000001">
    <property type="protein sequence ID" value="MBH0229729.1"/>
    <property type="molecule type" value="Genomic_DNA"/>
</dbReference>
<reference evidence="1 2" key="1">
    <citation type="journal article" date="2005" name="Int. J. Syst. Evol. Microbiol.">
        <title>Halobacillus yeomjeoni sp. nov., isolated from a marine solar saltern in Korea.</title>
        <authorList>
            <person name="Yoon J.H."/>
            <person name="Kang S.J."/>
            <person name="Lee C.H."/>
            <person name="Oh H.W."/>
            <person name="Oh T.K."/>
        </authorList>
    </citation>
    <scope>NUCLEOTIDE SEQUENCE [LARGE SCALE GENOMIC DNA]</scope>
    <source>
        <strain evidence="1 2">KCTC 3957</strain>
    </source>
</reference>
<dbReference type="AlphaFoldDB" id="A0A931HUM6"/>
<proteinExistence type="predicted"/>
<organism evidence="1 2">
    <name type="scientific">Halobacillus yeomjeoni</name>
    <dbReference type="NCBI Taxonomy" id="311194"/>
    <lineage>
        <taxon>Bacteria</taxon>
        <taxon>Bacillati</taxon>
        <taxon>Bacillota</taxon>
        <taxon>Bacilli</taxon>
        <taxon>Bacillales</taxon>
        <taxon>Bacillaceae</taxon>
        <taxon>Halobacillus</taxon>
    </lineage>
</organism>
<name>A0A931HUM6_9BACI</name>
<comment type="caution">
    <text evidence="1">The sequence shown here is derived from an EMBL/GenBank/DDBJ whole genome shotgun (WGS) entry which is preliminary data.</text>
</comment>
<protein>
    <submittedName>
        <fullName evidence="1">Uncharacterized protein</fullName>
    </submittedName>
</protein>
<evidence type="ECO:0000313" key="1">
    <source>
        <dbReference type="EMBL" id="MBH0229729.1"/>
    </source>
</evidence>
<dbReference type="RefSeq" id="WP_197316322.1">
    <property type="nucleotide sequence ID" value="NZ_JADZSC010000001.1"/>
</dbReference>
<dbReference type="Proteomes" id="UP000614490">
    <property type="component" value="Unassembled WGS sequence"/>
</dbReference>
<evidence type="ECO:0000313" key="2">
    <source>
        <dbReference type="Proteomes" id="UP000614490"/>
    </source>
</evidence>
<gene>
    <name evidence="1" type="ORF">H0267_05815</name>
</gene>
<keyword evidence="2" id="KW-1185">Reference proteome</keyword>